<keyword evidence="2" id="KW-1185">Reference proteome</keyword>
<dbReference type="Proteomes" id="UP000004221">
    <property type="component" value="Unassembled WGS sequence"/>
</dbReference>
<dbReference type="EMBL" id="CAGS01000614">
    <property type="protein sequence ID" value="CCF86001.1"/>
    <property type="molecule type" value="Genomic_DNA"/>
</dbReference>
<evidence type="ECO:0000313" key="2">
    <source>
        <dbReference type="Proteomes" id="UP000004221"/>
    </source>
</evidence>
<name>I4EMT8_9BACT</name>
<comment type="caution">
    <text evidence="1">The sequence shown here is derived from an EMBL/GenBank/DDBJ whole genome shotgun (WGS) entry which is preliminary data.</text>
</comment>
<protein>
    <submittedName>
        <fullName evidence="1">Uncharacterized protein</fullName>
    </submittedName>
</protein>
<dbReference type="AlphaFoldDB" id="I4EMT8"/>
<sequence length="62" mass="6963">MTDLPKISQRSVPDLGNSVVHYASPPNATAHYRVVTSCRYWFFAVLRHPLSKTPLVRALALL</sequence>
<reference evidence="1 2" key="1">
    <citation type="journal article" date="2012" name="ISME J.">
        <title>Nitrification expanded: discovery, physiology and genomics of a nitrite-oxidizing bacterium from the phylum Chloroflexi.</title>
        <authorList>
            <person name="Sorokin D.Y."/>
            <person name="Lucker S."/>
            <person name="Vejmelkova D."/>
            <person name="Kostrikina N.A."/>
            <person name="Kleerebezem R."/>
            <person name="Rijpstra W.I."/>
            <person name="Damste J.S."/>
            <person name="Le Paslier D."/>
            <person name="Muyzer G."/>
            <person name="Wagner M."/>
            <person name="van Loosdrecht M.C."/>
            <person name="Daims H."/>
        </authorList>
    </citation>
    <scope>NUCLEOTIDE SEQUENCE [LARGE SCALE GENOMIC DNA]</scope>
    <source>
        <strain evidence="2">none</strain>
    </source>
</reference>
<organism evidence="1 2">
    <name type="scientific">Nitrolancea hollandica Lb</name>
    <dbReference type="NCBI Taxonomy" id="1129897"/>
    <lineage>
        <taxon>Bacteria</taxon>
        <taxon>Pseudomonadati</taxon>
        <taxon>Thermomicrobiota</taxon>
        <taxon>Thermomicrobia</taxon>
        <taxon>Sphaerobacterales</taxon>
        <taxon>Sphaerobacterineae</taxon>
        <taxon>Sphaerobacteraceae</taxon>
        <taxon>Nitrolancea</taxon>
    </lineage>
</organism>
<evidence type="ECO:0000313" key="1">
    <source>
        <dbReference type="EMBL" id="CCF86001.1"/>
    </source>
</evidence>
<gene>
    <name evidence="1" type="ORF">NITHO_6510001</name>
</gene>
<accession>I4EMT8</accession>
<proteinExistence type="predicted"/>